<organism evidence="2 3">
    <name type="scientific">Paenibacillus amylolyticus</name>
    <dbReference type="NCBI Taxonomy" id="1451"/>
    <lineage>
        <taxon>Bacteria</taxon>
        <taxon>Bacillati</taxon>
        <taxon>Bacillota</taxon>
        <taxon>Bacilli</taxon>
        <taxon>Bacillales</taxon>
        <taxon>Paenibacillaceae</taxon>
        <taxon>Paenibacillus</taxon>
    </lineage>
</organism>
<dbReference type="AlphaFoldDB" id="A0A124DYT2"/>
<proteinExistence type="predicted"/>
<comment type="caution">
    <text evidence="2">The sequence shown here is derived from an EMBL/GenBank/DDBJ whole genome shotgun (WGS) entry which is preliminary data.</text>
</comment>
<feature type="compositionally biased region" description="Basic and acidic residues" evidence="1">
    <location>
        <begin position="76"/>
        <end position="91"/>
    </location>
</feature>
<accession>A0A124DYT2</accession>
<evidence type="ECO:0000313" key="2">
    <source>
        <dbReference type="EMBL" id="GAS85219.1"/>
    </source>
</evidence>
<dbReference type="EMBL" id="BCNV01000008">
    <property type="protein sequence ID" value="GAS85219.1"/>
    <property type="molecule type" value="Genomic_DNA"/>
</dbReference>
<sequence>MRPGVHIREKHGKNDKLAKGSKSCAEDGLHKMYPGCAEIRLQIGAFSLRQEPQIERDNKHQNDRGQQFGAQPDSSKTMDKPPGKGANDHQNNDPNGGLEINLGSQEVTDLTDTYGCTYGKIK</sequence>
<feature type="compositionally biased region" description="Basic and acidic residues" evidence="1">
    <location>
        <begin position="12"/>
        <end position="26"/>
    </location>
</feature>
<feature type="compositionally biased region" description="Basic and acidic residues" evidence="1">
    <location>
        <begin position="52"/>
        <end position="63"/>
    </location>
</feature>
<gene>
    <name evidence="2" type="ORF">PAHA3_5341</name>
</gene>
<dbReference type="Proteomes" id="UP000069697">
    <property type="component" value="Unassembled WGS sequence"/>
</dbReference>
<feature type="region of interest" description="Disordered" evidence="1">
    <location>
        <begin position="1"/>
        <end position="26"/>
    </location>
</feature>
<evidence type="ECO:0000313" key="3">
    <source>
        <dbReference type="Proteomes" id="UP000069697"/>
    </source>
</evidence>
<feature type="compositionally biased region" description="Polar residues" evidence="1">
    <location>
        <begin position="64"/>
        <end position="75"/>
    </location>
</feature>
<name>A0A124DYT2_PAEAM</name>
<protein>
    <submittedName>
        <fullName evidence="2">Uncharacterized protein</fullName>
    </submittedName>
</protein>
<reference evidence="2 3" key="1">
    <citation type="journal article" date="2016" name="Genome Announc.">
        <title>Draft Genome Sequence of Paenibacillus amylolyticus Heshi-A3, Isolated from Fermented Rice Bran in a Japanese Fermented Seafood Dish.</title>
        <authorList>
            <person name="Akuzawa S."/>
            <person name="Nagaoka J."/>
            <person name="Kanekatsu M."/>
            <person name="Kubota E."/>
            <person name="Ohtake R."/>
            <person name="Suzuki T."/>
            <person name="Kanesaki Y."/>
        </authorList>
    </citation>
    <scope>NUCLEOTIDE SEQUENCE [LARGE SCALE GENOMIC DNA]</scope>
    <source>
        <strain evidence="2 3">Heshi-A3</strain>
    </source>
</reference>
<evidence type="ECO:0000256" key="1">
    <source>
        <dbReference type="SAM" id="MobiDB-lite"/>
    </source>
</evidence>
<feature type="region of interest" description="Disordered" evidence="1">
    <location>
        <begin position="50"/>
        <end position="104"/>
    </location>
</feature>
<reference evidence="3" key="2">
    <citation type="submission" date="2016-01" db="EMBL/GenBank/DDBJ databases">
        <title>Draft Genome Sequence of Paenibacillus amylolyticus Heshi-A3 that Was Isolated from Fermented Rice Bran with Aging Salted Mackerel, Which Was Named Heshiko as Traditional Fermented Seafood in Japan.</title>
        <authorList>
            <person name="Akuzawa S."/>
            <person name="Nakagawa J."/>
            <person name="Kanekatsu T."/>
            <person name="Kubota E."/>
            <person name="Ohtake R."/>
            <person name="Suzuki T."/>
            <person name="Kanesaki Y."/>
        </authorList>
    </citation>
    <scope>NUCLEOTIDE SEQUENCE [LARGE SCALE GENOMIC DNA]</scope>
    <source>
        <strain evidence="3">Heshi-A3</strain>
    </source>
</reference>